<evidence type="ECO:0000256" key="1">
    <source>
        <dbReference type="SAM" id="MobiDB-lite"/>
    </source>
</evidence>
<feature type="compositionally biased region" description="Basic residues" evidence="1">
    <location>
        <begin position="1"/>
        <end position="19"/>
    </location>
</feature>
<dbReference type="Proteomes" id="UP000320225">
    <property type="component" value="Unassembled WGS sequence"/>
</dbReference>
<accession>A0A554WUD4</accession>
<reference evidence="2 3" key="1">
    <citation type="submission" date="2019-07" db="EMBL/GenBank/DDBJ databases">
        <title>Tepidimonas sediminis YIM 72259 draft genome.</title>
        <authorList>
            <person name="Da Costa M.S."/>
            <person name="Froufe H.J.C."/>
            <person name="Egas C."/>
            <person name="Albuquerque L."/>
        </authorList>
    </citation>
    <scope>NUCLEOTIDE SEQUENCE [LARGE SCALE GENOMIC DNA]</scope>
    <source>
        <strain evidence="2 3">YIM 72259</strain>
    </source>
</reference>
<proteinExistence type="predicted"/>
<comment type="caution">
    <text evidence="2">The sequence shown here is derived from an EMBL/GenBank/DDBJ whole genome shotgun (WGS) entry which is preliminary data.</text>
</comment>
<dbReference type="AlphaFoldDB" id="A0A554WUD4"/>
<evidence type="ECO:0000313" key="2">
    <source>
        <dbReference type="EMBL" id="TSE27192.1"/>
    </source>
</evidence>
<dbReference type="EMBL" id="VJND01000001">
    <property type="protein sequence ID" value="TSE27192.1"/>
    <property type="molecule type" value="Genomic_DNA"/>
</dbReference>
<sequence>MKRPTAPARRHPHRRRAGRRGPAWGWTIAALTALGLAGCAAPPPPAPGSATVPPTAAWTRLAYDGGEIAWRHDGSACRLHWRGAIHGAAVGRLRQALEALPSTACRQRVAELEGLDGVLNDAITAGSMLRNRGWDTMLVGSTPCPTPCWLVLAGGVRRAMPDGGSLLLTPLPPDADFARGPCGGEPSRAQQLTLIRYLGAMLPDPTASALHRMVVTADCRHPARLTAGQTRALGLAHAP</sequence>
<gene>
    <name evidence="2" type="ORF">Tsedi_00022</name>
</gene>
<protein>
    <submittedName>
        <fullName evidence="2">Uncharacterized protein</fullName>
    </submittedName>
</protein>
<organism evidence="2 3">
    <name type="scientific">Tepidimonas sediminis</name>
    <dbReference type="NCBI Taxonomy" id="2588941"/>
    <lineage>
        <taxon>Bacteria</taxon>
        <taxon>Pseudomonadati</taxon>
        <taxon>Pseudomonadota</taxon>
        <taxon>Betaproteobacteria</taxon>
        <taxon>Burkholderiales</taxon>
        <taxon>Tepidimonas</taxon>
    </lineage>
</organism>
<feature type="region of interest" description="Disordered" evidence="1">
    <location>
        <begin position="1"/>
        <end position="20"/>
    </location>
</feature>
<evidence type="ECO:0000313" key="3">
    <source>
        <dbReference type="Proteomes" id="UP000320225"/>
    </source>
</evidence>
<name>A0A554WUD4_9BURK</name>
<keyword evidence="3" id="KW-1185">Reference proteome</keyword>